<sequence>MTLNVNKEKLTILDVQFDNYEDFDAVWYAIGSSMIEDFTPTTESVLELKNYVTNRRKELQIG</sequence>
<proteinExistence type="predicted"/>
<name>A0AB35HEV6_9FIRM</name>
<dbReference type="EMBL" id="JAJDLA010000007">
    <property type="protein sequence ID" value="MCB8605793.1"/>
    <property type="molecule type" value="Genomic_DNA"/>
</dbReference>
<dbReference type="RefSeq" id="WP_005387539.1">
    <property type="nucleotide sequence ID" value="NZ_JAJDLA010000007.1"/>
</dbReference>
<organism evidence="1 2">
    <name type="scientific">Veillonella nakazawae</name>
    <dbReference type="NCBI Taxonomy" id="2682456"/>
    <lineage>
        <taxon>Bacteria</taxon>
        <taxon>Bacillati</taxon>
        <taxon>Bacillota</taxon>
        <taxon>Negativicutes</taxon>
        <taxon>Veillonellales</taxon>
        <taxon>Veillonellaceae</taxon>
        <taxon>Veillonella</taxon>
    </lineage>
</organism>
<evidence type="ECO:0000313" key="1">
    <source>
        <dbReference type="EMBL" id="MCB8605793.1"/>
    </source>
</evidence>
<protein>
    <submittedName>
        <fullName evidence="1">Uncharacterized protein</fullName>
    </submittedName>
</protein>
<dbReference type="AlphaFoldDB" id="A0AB35HEV6"/>
<dbReference type="Proteomes" id="UP001198010">
    <property type="component" value="Unassembled WGS sequence"/>
</dbReference>
<accession>A0AB35HEV6</accession>
<gene>
    <name evidence="1" type="ORF">LJD63_05920</name>
</gene>
<reference evidence="1" key="1">
    <citation type="submission" date="2021-10" db="EMBL/GenBank/DDBJ databases">
        <title>Collection of gut derived symbiotic bacterial strains cultured from healthy donors.</title>
        <authorList>
            <person name="Lin H."/>
            <person name="Littmann E."/>
            <person name="Kohout C."/>
            <person name="Pamer E.G."/>
        </authorList>
    </citation>
    <scope>NUCLEOTIDE SEQUENCE</scope>
    <source>
        <strain evidence="1">DFI.4.35</strain>
    </source>
</reference>
<comment type="caution">
    <text evidence="1">The sequence shown here is derived from an EMBL/GenBank/DDBJ whole genome shotgun (WGS) entry which is preliminary data.</text>
</comment>
<evidence type="ECO:0000313" key="2">
    <source>
        <dbReference type="Proteomes" id="UP001198010"/>
    </source>
</evidence>